<organism evidence="2 3">
    <name type="scientific">Hypocrea atroviridis (strain ATCC 20476 / IMI 206040)</name>
    <name type="common">Trichoderma atroviride</name>
    <dbReference type="NCBI Taxonomy" id="452589"/>
    <lineage>
        <taxon>Eukaryota</taxon>
        <taxon>Fungi</taxon>
        <taxon>Dikarya</taxon>
        <taxon>Ascomycota</taxon>
        <taxon>Pezizomycotina</taxon>
        <taxon>Sordariomycetes</taxon>
        <taxon>Hypocreomycetidae</taxon>
        <taxon>Hypocreales</taxon>
        <taxon>Hypocreaceae</taxon>
        <taxon>Trichoderma</taxon>
    </lineage>
</organism>
<evidence type="ECO:0000256" key="1">
    <source>
        <dbReference type="SAM" id="MobiDB-lite"/>
    </source>
</evidence>
<accession>G9P616</accession>
<sequence>MQERLEAPASHLSRCQQPRHSPGTARGPAGLAARRTSNEVEGICVGVAAPRFRGDFNRLRYPVLKSAAPVDDASLQIQEIQGRMDHPRGLAVSVIQSSESMARTENAGEASEGPEQTARSRSSRADASFASPVLGTYARRSARPLPEPSRLDSPAAQLVSNIRAHVDVADELDVRGQSACQDQVSSRIKIQGPDKRTGPLAR</sequence>
<proteinExistence type="predicted"/>
<comment type="caution">
    <text evidence="2">The sequence shown here is derived from an EMBL/GenBank/DDBJ whole genome shotgun (WGS) entry which is preliminary data.</text>
</comment>
<feature type="compositionally biased region" description="Polar residues" evidence="1">
    <location>
        <begin position="178"/>
        <end position="188"/>
    </location>
</feature>
<feature type="region of interest" description="Disordered" evidence="1">
    <location>
        <begin position="99"/>
        <end position="154"/>
    </location>
</feature>
<evidence type="ECO:0000313" key="2">
    <source>
        <dbReference type="EMBL" id="EHK40570.1"/>
    </source>
</evidence>
<dbReference type="HOGENOM" id="CLU_1354783_0_0_1"/>
<dbReference type="OrthoDB" id="10503506at2759"/>
<reference evidence="2 3" key="1">
    <citation type="journal article" date="2011" name="Genome Biol.">
        <title>Comparative genome sequence analysis underscores mycoparasitism as the ancestral life style of Trichoderma.</title>
        <authorList>
            <person name="Kubicek C.P."/>
            <person name="Herrera-Estrella A."/>
            <person name="Seidl-Seiboth V."/>
            <person name="Martinez D.A."/>
            <person name="Druzhinina I.S."/>
            <person name="Thon M."/>
            <person name="Zeilinger S."/>
            <person name="Casas-Flores S."/>
            <person name="Horwitz B.A."/>
            <person name="Mukherjee P.K."/>
            <person name="Mukherjee M."/>
            <person name="Kredics L."/>
            <person name="Alcaraz L.D."/>
            <person name="Aerts A."/>
            <person name="Antal Z."/>
            <person name="Atanasova L."/>
            <person name="Cervantes-Badillo M.G."/>
            <person name="Challacombe J."/>
            <person name="Chertkov O."/>
            <person name="McCluskey K."/>
            <person name="Coulpier F."/>
            <person name="Deshpande N."/>
            <person name="von Doehren H."/>
            <person name="Ebbole D.J."/>
            <person name="Esquivel-Naranjo E.U."/>
            <person name="Fekete E."/>
            <person name="Flipphi M."/>
            <person name="Glaser F."/>
            <person name="Gomez-Rodriguez E.Y."/>
            <person name="Gruber S."/>
            <person name="Han C."/>
            <person name="Henrissat B."/>
            <person name="Hermosa R."/>
            <person name="Hernandez-Onate M."/>
            <person name="Karaffa L."/>
            <person name="Kosti I."/>
            <person name="Le Crom S."/>
            <person name="Lindquist E."/>
            <person name="Lucas S."/>
            <person name="Luebeck M."/>
            <person name="Luebeck P.S."/>
            <person name="Margeot A."/>
            <person name="Metz B."/>
            <person name="Misra M."/>
            <person name="Nevalainen H."/>
            <person name="Omann M."/>
            <person name="Packer N."/>
            <person name="Perrone G."/>
            <person name="Uresti-Rivera E.E."/>
            <person name="Salamov A."/>
            <person name="Schmoll M."/>
            <person name="Seiboth B."/>
            <person name="Shapiro H."/>
            <person name="Sukno S."/>
            <person name="Tamayo-Ramos J.A."/>
            <person name="Tisch D."/>
            <person name="Wiest A."/>
            <person name="Wilkinson H.H."/>
            <person name="Zhang M."/>
            <person name="Coutinho P.M."/>
            <person name="Kenerley C.M."/>
            <person name="Monte E."/>
            <person name="Baker S.E."/>
            <person name="Grigoriev I.V."/>
        </authorList>
    </citation>
    <scope>NUCLEOTIDE SEQUENCE [LARGE SCALE GENOMIC DNA]</scope>
    <source>
        <strain evidence="3">ATCC 20476 / IMI 206040</strain>
    </source>
</reference>
<dbReference type="EMBL" id="ABDG02000027">
    <property type="protein sequence ID" value="EHK40570.1"/>
    <property type="molecule type" value="Genomic_DNA"/>
</dbReference>
<evidence type="ECO:0000313" key="3">
    <source>
        <dbReference type="Proteomes" id="UP000005426"/>
    </source>
</evidence>
<protein>
    <submittedName>
        <fullName evidence="2">Uncharacterized protein</fullName>
    </submittedName>
</protein>
<feature type="compositionally biased region" description="Basic and acidic residues" evidence="1">
    <location>
        <begin position="192"/>
        <end position="202"/>
    </location>
</feature>
<dbReference type="AlphaFoldDB" id="G9P616"/>
<feature type="region of interest" description="Disordered" evidence="1">
    <location>
        <begin position="1"/>
        <end position="36"/>
    </location>
</feature>
<feature type="region of interest" description="Disordered" evidence="1">
    <location>
        <begin position="178"/>
        <end position="202"/>
    </location>
</feature>
<keyword evidence="3" id="KW-1185">Reference proteome</keyword>
<name>G9P616_HYPAI</name>
<gene>
    <name evidence="2" type="ORF">TRIATDRAFT_320896</name>
</gene>
<dbReference type="Proteomes" id="UP000005426">
    <property type="component" value="Unassembled WGS sequence"/>
</dbReference>